<evidence type="ECO:0000259" key="2">
    <source>
        <dbReference type="PROSITE" id="PS50943"/>
    </source>
</evidence>
<dbReference type="SMART" id="SM00530">
    <property type="entry name" value="HTH_XRE"/>
    <property type="match status" value="1"/>
</dbReference>
<dbReference type="InterPro" id="IPR001387">
    <property type="entry name" value="Cro/C1-type_HTH"/>
</dbReference>
<evidence type="ECO:0000313" key="4">
    <source>
        <dbReference type="Proteomes" id="UP000182719"/>
    </source>
</evidence>
<dbReference type="Pfam" id="PF17765">
    <property type="entry name" value="MLTR_LBD"/>
    <property type="match status" value="1"/>
</dbReference>
<dbReference type="SUPFAM" id="SSF47413">
    <property type="entry name" value="lambda repressor-like DNA-binding domains"/>
    <property type="match status" value="1"/>
</dbReference>
<dbReference type="CDD" id="cd00093">
    <property type="entry name" value="HTH_XRE"/>
    <property type="match status" value="1"/>
</dbReference>
<feature type="domain" description="HTH cro/C1-type" evidence="2">
    <location>
        <begin position="40"/>
        <end position="94"/>
    </location>
</feature>
<sequence>MAGVPESITSEGIGAMTPGSYRRAMATPSPSTGRPVGALLRQWRERRGLSQLHLACRADVSSRHVSFLETGRSQPSREMLLHLAEELEVPLRERNALLMAAGYAPVYAERSLDDPALQATREAVELVLKGHEPYPALAVDRHWSLVSANRALGALLTGIAPELLQPPVNVLRLSLHPAGLAPRILNLAQWRAHLLARLRHQVDLTADPVLSALHDELRGYPAPEGPAHGKGRESEPVGVVVPLRLETAVGVLSFFSTITVFGTPIDITLSELAIESFFPADPATAEALRRLSEMAAPPAA</sequence>
<reference evidence="4" key="1">
    <citation type="submission" date="2016-10" db="EMBL/GenBank/DDBJ databases">
        <authorList>
            <person name="Varghese N."/>
            <person name="Submissions S."/>
        </authorList>
    </citation>
    <scope>NUCLEOTIDE SEQUENCE [LARGE SCALE GENOMIC DNA]</scope>
    <source>
        <strain evidence="4">DSM 17044</strain>
    </source>
</reference>
<gene>
    <name evidence="3" type="ORF">SAMN05444354_101380</name>
</gene>
<feature type="region of interest" description="Disordered" evidence="1">
    <location>
        <begin position="1"/>
        <end position="35"/>
    </location>
</feature>
<organism evidence="3 4">
    <name type="scientific">Stigmatella aurantiaca</name>
    <dbReference type="NCBI Taxonomy" id="41"/>
    <lineage>
        <taxon>Bacteria</taxon>
        <taxon>Pseudomonadati</taxon>
        <taxon>Myxococcota</taxon>
        <taxon>Myxococcia</taxon>
        <taxon>Myxococcales</taxon>
        <taxon>Cystobacterineae</taxon>
        <taxon>Archangiaceae</taxon>
        <taxon>Stigmatella</taxon>
    </lineage>
</organism>
<dbReference type="PANTHER" id="PTHR35010:SF4">
    <property type="entry name" value="BLL5781 PROTEIN"/>
    <property type="match status" value="1"/>
</dbReference>
<dbReference type="GO" id="GO:0003677">
    <property type="term" value="F:DNA binding"/>
    <property type="evidence" value="ECO:0007669"/>
    <property type="project" value="InterPro"/>
</dbReference>
<accession>A0A1H7GD04</accession>
<dbReference type="InterPro" id="IPR010982">
    <property type="entry name" value="Lambda_DNA-bd_dom_sf"/>
</dbReference>
<dbReference type="Proteomes" id="UP000182719">
    <property type="component" value="Unassembled WGS sequence"/>
</dbReference>
<dbReference type="PROSITE" id="PS50943">
    <property type="entry name" value="HTH_CROC1"/>
    <property type="match status" value="1"/>
</dbReference>
<protein>
    <submittedName>
        <fullName evidence="3">Transcriptional regulator, XRE family</fullName>
    </submittedName>
</protein>
<dbReference type="AlphaFoldDB" id="A0A1H7GD04"/>
<dbReference type="PANTHER" id="PTHR35010">
    <property type="entry name" value="BLL4672 PROTEIN-RELATED"/>
    <property type="match status" value="1"/>
</dbReference>
<dbReference type="Pfam" id="PF13560">
    <property type="entry name" value="HTH_31"/>
    <property type="match status" value="1"/>
</dbReference>
<evidence type="ECO:0000256" key="1">
    <source>
        <dbReference type="SAM" id="MobiDB-lite"/>
    </source>
</evidence>
<dbReference type="Gene3D" id="3.30.450.180">
    <property type="match status" value="1"/>
</dbReference>
<dbReference type="Gene3D" id="1.10.260.40">
    <property type="entry name" value="lambda repressor-like DNA-binding domains"/>
    <property type="match status" value="1"/>
</dbReference>
<keyword evidence="4" id="KW-1185">Reference proteome</keyword>
<evidence type="ECO:0000313" key="3">
    <source>
        <dbReference type="EMBL" id="SEK36133.1"/>
    </source>
</evidence>
<name>A0A1H7GD04_STIAU</name>
<dbReference type="EMBL" id="FOAP01000001">
    <property type="protein sequence ID" value="SEK36133.1"/>
    <property type="molecule type" value="Genomic_DNA"/>
</dbReference>
<proteinExistence type="predicted"/>
<dbReference type="InterPro" id="IPR041413">
    <property type="entry name" value="MLTR_LBD"/>
</dbReference>